<dbReference type="AlphaFoldDB" id="A0A1M6XCZ4"/>
<dbReference type="RefSeq" id="WP_066700491.1">
    <property type="nucleotide sequence ID" value="NZ_FRBM01000002.1"/>
</dbReference>
<dbReference type="EMBL" id="MAYF01000363">
    <property type="protein sequence ID" value="OCA68665.1"/>
    <property type="molecule type" value="Genomic_DNA"/>
</dbReference>
<dbReference type="InterPro" id="IPR024311">
    <property type="entry name" value="Lipocalin-like"/>
</dbReference>
<evidence type="ECO:0000313" key="3">
    <source>
        <dbReference type="EMBL" id="SHL03836.1"/>
    </source>
</evidence>
<dbReference type="EMBL" id="FRBM01000002">
    <property type="protein sequence ID" value="SHL03836.1"/>
    <property type="molecule type" value="Genomic_DNA"/>
</dbReference>
<name>A0A1M6XCZ4_9FLAO</name>
<sequence>MKKQLLLFAFSALALTSCNDDNLTAYEMDIMKGDWKEVKTEIISGKDNKTVLETTTPEGCSAKNTLFFRTDYYVSYTAYDGDADGTNCQLAAKNEGKYTYDTDSKLLNIQLKGEDGEPGNMSFRVDMLTQTEFRLAQLVGNYDKDGDKIIDVTYITYKR</sequence>
<evidence type="ECO:0000259" key="1">
    <source>
        <dbReference type="Pfam" id="PF13648"/>
    </source>
</evidence>
<keyword evidence="4" id="KW-1185">Reference proteome</keyword>
<evidence type="ECO:0000313" key="2">
    <source>
        <dbReference type="EMBL" id="OCA68665.1"/>
    </source>
</evidence>
<reference evidence="3 5" key="2">
    <citation type="submission" date="2016-11" db="EMBL/GenBank/DDBJ databases">
        <authorList>
            <person name="Jaros S."/>
            <person name="Januszkiewicz K."/>
            <person name="Wedrychowicz H."/>
        </authorList>
    </citation>
    <scope>NUCLEOTIDE SEQUENCE [LARGE SCALE GENOMIC DNA]</scope>
    <source>
        <strain evidence="3 5">DSM 27621</strain>
    </source>
</reference>
<organism evidence="3 5">
    <name type="scientific">Chryseobacterium contaminans</name>
    <dbReference type="NCBI Taxonomy" id="1423959"/>
    <lineage>
        <taxon>Bacteria</taxon>
        <taxon>Pseudomonadati</taxon>
        <taxon>Bacteroidota</taxon>
        <taxon>Flavobacteriia</taxon>
        <taxon>Flavobacteriales</taxon>
        <taxon>Weeksellaceae</taxon>
        <taxon>Chryseobacterium group</taxon>
        <taxon>Chryseobacterium</taxon>
    </lineage>
</organism>
<dbReference type="OrthoDB" id="1272282at2"/>
<accession>A0A1M6XCZ4</accession>
<dbReference type="Proteomes" id="UP000184069">
    <property type="component" value="Unassembled WGS sequence"/>
</dbReference>
<proteinExistence type="predicted"/>
<feature type="domain" description="Lipocalin-like" evidence="1">
    <location>
        <begin position="32"/>
        <end position="134"/>
    </location>
</feature>
<gene>
    <name evidence="2" type="ORF">BBH99_15055</name>
    <name evidence="3" type="ORF">SAMN05444407_10227</name>
</gene>
<dbReference type="STRING" id="1423959.SAMN05444407_10227"/>
<dbReference type="Pfam" id="PF13648">
    <property type="entry name" value="Lipocalin_4"/>
    <property type="match status" value="1"/>
</dbReference>
<reference evidence="2 4" key="1">
    <citation type="submission" date="2016-07" db="EMBL/GenBank/DDBJ databases">
        <authorList>
            <person name="Jeong J.-J."/>
            <person name="Kim D.W."/>
            <person name="Sang M.K."/>
            <person name="Choi I.-G."/>
            <person name="Kim K.D."/>
        </authorList>
    </citation>
    <scope>NUCLEOTIDE SEQUENCE [LARGE SCALE GENOMIC DNA]</scope>
    <source>
        <strain evidence="2 4">C-26</strain>
    </source>
</reference>
<dbReference type="PROSITE" id="PS51257">
    <property type="entry name" value="PROKAR_LIPOPROTEIN"/>
    <property type="match status" value="1"/>
</dbReference>
<protein>
    <submittedName>
        <fullName evidence="3">Lipocalin-like domain-containing protein</fullName>
    </submittedName>
</protein>
<dbReference type="Proteomes" id="UP000093508">
    <property type="component" value="Unassembled WGS sequence"/>
</dbReference>
<evidence type="ECO:0000313" key="4">
    <source>
        <dbReference type="Proteomes" id="UP000093508"/>
    </source>
</evidence>
<evidence type="ECO:0000313" key="5">
    <source>
        <dbReference type="Proteomes" id="UP000184069"/>
    </source>
</evidence>